<dbReference type="Gene3D" id="1.10.238.10">
    <property type="entry name" value="EF-hand"/>
    <property type="match status" value="1"/>
</dbReference>
<dbReference type="InterPro" id="IPR002048">
    <property type="entry name" value="EF_hand_dom"/>
</dbReference>
<accession>A0A841BZ89</accession>
<evidence type="ECO:0000313" key="2">
    <source>
        <dbReference type="EMBL" id="MBB5872808.1"/>
    </source>
</evidence>
<gene>
    <name evidence="2" type="ORF">F4553_006242</name>
</gene>
<dbReference type="AlphaFoldDB" id="A0A841BZ89"/>
<organism evidence="2 3">
    <name type="scientific">Allocatelliglobosispora scoriae</name>
    <dbReference type="NCBI Taxonomy" id="643052"/>
    <lineage>
        <taxon>Bacteria</taxon>
        <taxon>Bacillati</taxon>
        <taxon>Actinomycetota</taxon>
        <taxon>Actinomycetes</taxon>
        <taxon>Micromonosporales</taxon>
        <taxon>Micromonosporaceae</taxon>
        <taxon>Allocatelliglobosispora</taxon>
    </lineage>
</organism>
<dbReference type="EMBL" id="JACHMN010000003">
    <property type="protein sequence ID" value="MBB5872808.1"/>
    <property type="molecule type" value="Genomic_DNA"/>
</dbReference>
<dbReference type="InterPro" id="IPR011992">
    <property type="entry name" value="EF-hand-dom_pair"/>
</dbReference>
<dbReference type="RefSeq" id="WP_184843004.1">
    <property type="nucleotide sequence ID" value="NZ_JACHMN010000003.1"/>
</dbReference>
<dbReference type="Proteomes" id="UP000587527">
    <property type="component" value="Unassembled WGS sequence"/>
</dbReference>
<dbReference type="GO" id="GO:0005509">
    <property type="term" value="F:calcium ion binding"/>
    <property type="evidence" value="ECO:0007669"/>
    <property type="project" value="InterPro"/>
</dbReference>
<protein>
    <submittedName>
        <fullName evidence="2">Ca2+-binding EF-hand superfamily protein</fullName>
    </submittedName>
</protein>
<reference evidence="2 3" key="1">
    <citation type="submission" date="2020-08" db="EMBL/GenBank/DDBJ databases">
        <title>Sequencing the genomes of 1000 actinobacteria strains.</title>
        <authorList>
            <person name="Klenk H.-P."/>
        </authorList>
    </citation>
    <scope>NUCLEOTIDE SEQUENCE [LARGE SCALE GENOMIC DNA]</scope>
    <source>
        <strain evidence="2 3">DSM 45362</strain>
    </source>
</reference>
<feature type="domain" description="EF-hand" evidence="1">
    <location>
        <begin position="137"/>
        <end position="172"/>
    </location>
</feature>
<name>A0A841BZ89_9ACTN</name>
<evidence type="ECO:0000313" key="3">
    <source>
        <dbReference type="Proteomes" id="UP000587527"/>
    </source>
</evidence>
<proteinExistence type="predicted"/>
<comment type="caution">
    <text evidence="2">The sequence shown here is derived from an EMBL/GenBank/DDBJ whole genome shotgun (WGS) entry which is preliminary data.</text>
</comment>
<sequence length="186" mass="20189">MTANGVDVISAVQRAKLDHRFSLLDVAGKGYLDRTDYAELARQIAGGAQLRFDDPRRQEIVDSLLGLWDILAVHADADGRLSREAWQASVQESVFEPDGFERVMEPVAASVIAGYDGDGDGELDRAEFEAVLMSIRVDAEGAAAAFARLDTRGSGKLSREQLMVALREFLVSDDPDSPGNMLLGSF</sequence>
<dbReference type="PROSITE" id="PS50222">
    <property type="entry name" value="EF_HAND_2"/>
    <property type="match status" value="2"/>
</dbReference>
<dbReference type="SMART" id="SM00054">
    <property type="entry name" value="EFh"/>
    <property type="match status" value="3"/>
</dbReference>
<dbReference type="Pfam" id="PF13202">
    <property type="entry name" value="EF-hand_5"/>
    <property type="match status" value="1"/>
</dbReference>
<dbReference type="SUPFAM" id="SSF47473">
    <property type="entry name" value="EF-hand"/>
    <property type="match status" value="1"/>
</dbReference>
<evidence type="ECO:0000259" key="1">
    <source>
        <dbReference type="PROSITE" id="PS50222"/>
    </source>
</evidence>
<feature type="domain" description="EF-hand" evidence="1">
    <location>
        <begin position="12"/>
        <end position="47"/>
    </location>
</feature>
<keyword evidence="3" id="KW-1185">Reference proteome</keyword>